<accession>A0A1F6E7B6</accession>
<protein>
    <recommendedName>
        <fullName evidence="3">SHS2 domain-containing protein</fullName>
    </recommendedName>
</protein>
<evidence type="ECO:0000313" key="2">
    <source>
        <dbReference type="Proteomes" id="UP000176689"/>
    </source>
</evidence>
<dbReference type="EMBL" id="MFLP01000030">
    <property type="protein sequence ID" value="OGG69589.1"/>
    <property type="molecule type" value="Genomic_DNA"/>
</dbReference>
<organism evidence="1 2">
    <name type="scientific">Candidatus Kaiserbacteria bacterium RIFCSPHIGHO2_12_FULL_53_13</name>
    <dbReference type="NCBI Taxonomy" id="1798502"/>
    <lineage>
        <taxon>Bacteria</taxon>
        <taxon>Candidatus Kaiseribacteriota</taxon>
    </lineage>
</organism>
<evidence type="ECO:0008006" key="3">
    <source>
        <dbReference type="Google" id="ProtNLM"/>
    </source>
</evidence>
<comment type="caution">
    <text evidence="1">The sequence shown here is derived from an EMBL/GenBank/DDBJ whole genome shotgun (WGS) entry which is preliminary data.</text>
</comment>
<reference evidence="1 2" key="1">
    <citation type="journal article" date="2016" name="Nat. Commun.">
        <title>Thousands of microbial genomes shed light on interconnected biogeochemical processes in an aquifer system.</title>
        <authorList>
            <person name="Anantharaman K."/>
            <person name="Brown C.T."/>
            <person name="Hug L.A."/>
            <person name="Sharon I."/>
            <person name="Castelle C.J."/>
            <person name="Probst A.J."/>
            <person name="Thomas B.C."/>
            <person name="Singh A."/>
            <person name="Wilkins M.J."/>
            <person name="Karaoz U."/>
            <person name="Brodie E.L."/>
            <person name="Williams K.H."/>
            <person name="Hubbard S.S."/>
            <person name="Banfield J.F."/>
        </authorList>
    </citation>
    <scope>NUCLEOTIDE SEQUENCE [LARGE SCALE GENOMIC DNA]</scope>
</reference>
<evidence type="ECO:0000313" key="1">
    <source>
        <dbReference type="EMBL" id="OGG69589.1"/>
    </source>
</evidence>
<gene>
    <name evidence="1" type="ORF">A3F27_00520</name>
</gene>
<dbReference type="Proteomes" id="UP000176689">
    <property type="component" value="Unassembled WGS sequence"/>
</dbReference>
<dbReference type="AlphaFoldDB" id="A0A1F6E7B6"/>
<name>A0A1F6E7B6_9BACT</name>
<sequence length="390" mass="41764">MFGIHSGGKIGGKVIAVADVGGDSAGVAIIHVLPGEPAAILASERLSLPFGERTPEQATSGALSLLDEACKKVLEKYAGAYAGRRARPVVSAYAIIHSHWTSSKTLQANEVFPTEERITDSVIEKLARSALGKEGQLDRSKLIEASVISIELNGYKTRNISGKRAHEVQISALVSGCEPAVRTGITETLQRNFSVSSPILRSEMHALFSVLNESAPQSLDRVIIEMGSDSTNCIVIHEDAAMENILVAEGTNTILKRISASAPAEETLSLMRMIARDACESDACQKLSAALASIEPELARIFGEAMGRLASSRHLPNPLTIIVRAEFAPWLCLFFSRVDFGQFTITTRPFSPLALAPGDLGRIAETQENAVVDTSLALAASFVNIEELQE</sequence>
<proteinExistence type="predicted"/>